<dbReference type="CDD" id="cd12369">
    <property type="entry name" value="RRM4_RBM45"/>
    <property type="match status" value="1"/>
</dbReference>
<dbReference type="Ensembl" id="ENSEBUT00000011609.1">
    <property type="protein sequence ID" value="ENSEBUP00000011050.1"/>
    <property type="gene ID" value="ENSEBUG00000007042.1"/>
</dbReference>
<name>A0A8C4Q765_EPTBU</name>
<evidence type="ECO:0000313" key="5">
    <source>
        <dbReference type="Ensembl" id="ENSEBUP00000011050.1"/>
    </source>
</evidence>
<reference evidence="5" key="2">
    <citation type="submission" date="2025-09" db="UniProtKB">
        <authorList>
            <consortium name="Ensembl"/>
        </authorList>
    </citation>
    <scope>IDENTIFICATION</scope>
</reference>
<dbReference type="InterPro" id="IPR034208">
    <property type="entry name" value="RBM45_RRM4"/>
</dbReference>
<dbReference type="GeneTree" id="ENSGT00680000100059"/>
<protein>
    <submittedName>
        <fullName evidence="5">RNA binding motif protein 45</fullName>
    </submittedName>
</protein>
<dbReference type="InterPro" id="IPR052462">
    <property type="entry name" value="SLIRP/GR-RBP-like"/>
</dbReference>
<keyword evidence="1 2" id="KW-0694">RNA-binding</keyword>
<dbReference type="SMART" id="SM00360">
    <property type="entry name" value="RRM"/>
    <property type="match status" value="4"/>
</dbReference>
<evidence type="ECO:0000256" key="1">
    <source>
        <dbReference type="ARBA" id="ARBA00022884"/>
    </source>
</evidence>
<dbReference type="SUPFAM" id="SSF54928">
    <property type="entry name" value="RNA-binding domain, RBD"/>
    <property type="match status" value="3"/>
</dbReference>
<feature type="region of interest" description="Disordered" evidence="3">
    <location>
        <begin position="175"/>
        <end position="202"/>
    </location>
</feature>
<dbReference type="Pfam" id="PF00076">
    <property type="entry name" value="RRM_1"/>
    <property type="match status" value="3"/>
</dbReference>
<organism evidence="5 6">
    <name type="scientific">Eptatretus burgeri</name>
    <name type="common">Inshore hagfish</name>
    <dbReference type="NCBI Taxonomy" id="7764"/>
    <lineage>
        <taxon>Eukaryota</taxon>
        <taxon>Metazoa</taxon>
        <taxon>Chordata</taxon>
        <taxon>Craniata</taxon>
        <taxon>Vertebrata</taxon>
        <taxon>Cyclostomata</taxon>
        <taxon>Myxini</taxon>
        <taxon>Myxiniformes</taxon>
        <taxon>Myxinidae</taxon>
        <taxon>Eptatretinae</taxon>
        <taxon>Eptatretus</taxon>
    </lineage>
</organism>
<evidence type="ECO:0000256" key="3">
    <source>
        <dbReference type="SAM" id="MobiDB-lite"/>
    </source>
</evidence>
<proteinExistence type="predicted"/>
<evidence type="ECO:0000259" key="4">
    <source>
        <dbReference type="PROSITE" id="PS50102"/>
    </source>
</evidence>
<dbReference type="InterPro" id="IPR035979">
    <property type="entry name" value="RBD_domain_sf"/>
</dbReference>
<dbReference type="Gene3D" id="3.30.70.330">
    <property type="match status" value="4"/>
</dbReference>
<sequence length="409" mass="45829">IFFLGSCVHGGYRGYVNLHEPPNSRLFLVVSRSTTERELREMFDKFGEIQDILSVKDKFTKEAKGVAYVKYGKSSQACRAMEELNGKSLSDGKPMKVLIAQSRSSSCGRDVEDEDLTRIFVMIPKSFTEEDLKSNFQEFGDIEYCRIQRDKVSGEGKGYGYVRYMRPSQAALAIENSDRSQTSSFSGDLDVGRHAGPPSSNQLSNHLPGITRCLSVAMNPSITRDQLTAIFRLIPGLDFCDAQKDVFNGLGYIRYNNPASAIYAKEKLNRFEYPPGSPLIVNFVEDVYSTLLQPQFFDAPFENSSSPPSLPPRQPLAPPDSPMKERLFIVCSNIPPPLDVLHDVFCRFGNLIEIYMLSNKCYGYAKYADELSAKAAIEVLNGQEICGVKLKVLPADPPKDEARKRQRTF</sequence>
<feature type="domain" description="RRM" evidence="4">
    <location>
        <begin position="24"/>
        <end position="102"/>
    </location>
</feature>
<dbReference type="Proteomes" id="UP000694388">
    <property type="component" value="Unplaced"/>
</dbReference>
<evidence type="ECO:0000313" key="6">
    <source>
        <dbReference type="Proteomes" id="UP000694388"/>
    </source>
</evidence>
<dbReference type="GO" id="GO:0003723">
    <property type="term" value="F:RNA binding"/>
    <property type="evidence" value="ECO:0007669"/>
    <property type="project" value="UniProtKB-UniRule"/>
</dbReference>
<dbReference type="OMA" id="MIPKTYT"/>
<accession>A0A8C4Q765</accession>
<feature type="domain" description="RRM" evidence="4">
    <location>
        <begin position="327"/>
        <end position="397"/>
    </location>
</feature>
<dbReference type="AlphaFoldDB" id="A0A8C4Q765"/>
<evidence type="ECO:0000256" key="2">
    <source>
        <dbReference type="PROSITE-ProRule" id="PRU00176"/>
    </source>
</evidence>
<dbReference type="InterPro" id="IPR034203">
    <property type="entry name" value="RBM45_RRM1"/>
</dbReference>
<dbReference type="CDD" id="cd12366">
    <property type="entry name" value="RRM1_RBM45"/>
    <property type="match status" value="1"/>
</dbReference>
<dbReference type="InterPro" id="IPR000504">
    <property type="entry name" value="RRM_dom"/>
</dbReference>
<keyword evidence="6" id="KW-1185">Reference proteome</keyword>
<reference evidence="5" key="1">
    <citation type="submission" date="2025-08" db="UniProtKB">
        <authorList>
            <consortium name="Ensembl"/>
        </authorList>
    </citation>
    <scope>IDENTIFICATION</scope>
</reference>
<dbReference type="PANTHER" id="PTHR48027">
    <property type="entry name" value="HETEROGENEOUS NUCLEAR RIBONUCLEOPROTEIN 87F-RELATED"/>
    <property type="match status" value="1"/>
</dbReference>
<dbReference type="InterPro" id="IPR012677">
    <property type="entry name" value="Nucleotide-bd_a/b_plait_sf"/>
</dbReference>
<dbReference type="PROSITE" id="PS50102">
    <property type="entry name" value="RRM"/>
    <property type="match status" value="3"/>
</dbReference>
<feature type="domain" description="RRM" evidence="4">
    <location>
        <begin position="117"/>
        <end position="187"/>
    </location>
</feature>